<evidence type="ECO:0000259" key="1">
    <source>
        <dbReference type="Pfam" id="PF00733"/>
    </source>
</evidence>
<dbReference type="InterPro" id="IPR014729">
    <property type="entry name" value="Rossmann-like_a/b/a_fold"/>
</dbReference>
<evidence type="ECO:0000313" key="2">
    <source>
        <dbReference type="EMBL" id="PWD98995.1"/>
    </source>
</evidence>
<name>A0A2U2B7G3_9BACT</name>
<gene>
    <name evidence="2" type="ORF">DDZ16_12075</name>
</gene>
<feature type="domain" description="Asparagine synthetase" evidence="1">
    <location>
        <begin position="67"/>
        <end position="280"/>
    </location>
</feature>
<dbReference type="GO" id="GO:0006529">
    <property type="term" value="P:asparagine biosynthetic process"/>
    <property type="evidence" value="ECO:0007669"/>
    <property type="project" value="InterPro"/>
</dbReference>
<dbReference type="Proteomes" id="UP000244956">
    <property type="component" value="Unassembled WGS sequence"/>
</dbReference>
<evidence type="ECO:0000313" key="3">
    <source>
        <dbReference type="Proteomes" id="UP000244956"/>
    </source>
</evidence>
<dbReference type="Pfam" id="PF00733">
    <property type="entry name" value="Asn_synthase"/>
    <property type="match status" value="1"/>
</dbReference>
<dbReference type="GO" id="GO:0004066">
    <property type="term" value="F:asparagine synthase (glutamine-hydrolyzing) activity"/>
    <property type="evidence" value="ECO:0007669"/>
    <property type="project" value="InterPro"/>
</dbReference>
<dbReference type="InterPro" id="IPR001962">
    <property type="entry name" value="Asn_synthase"/>
</dbReference>
<dbReference type="RefSeq" id="WP_109264734.1">
    <property type="nucleotide sequence ID" value="NZ_QEWP01000009.1"/>
</dbReference>
<dbReference type="EMBL" id="QEWP01000009">
    <property type="protein sequence ID" value="PWD98995.1"/>
    <property type="molecule type" value="Genomic_DNA"/>
</dbReference>
<keyword evidence="3" id="KW-1185">Reference proteome</keyword>
<reference evidence="2 3" key="1">
    <citation type="submission" date="2018-05" db="EMBL/GenBank/DDBJ databases">
        <title>Marinilabilia rubrum sp. nov., isolated from saltern sediment.</title>
        <authorList>
            <person name="Zhang R."/>
        </authorList>
    </citation>
    <scope>NUCLEOTIDE SEQUENCE [LARGE SCALE GENOMIC DNA]</scope>
    <source>
        <strain evidence="2 3">WTE16</strain>
    </source>
</reference>
<accession>A0A2U2B7G3</accession>
<comment type="caution">
    <text evidence="2">The sequence shown here is derived from an EMBL/GenBank/DDBJ whole genome shotgun (WGS) entry which is preliminary data.</text>
</comment>
<proteinExistence type="predicted"/>
<dbReference type="OrthoDB" id="693367at2"/>
<dbReference type="Gene3D" id="3.40.50.620">
    <property type="entry name" value="HUPs"/>
    <property type="match status" value="1"/>
</dbReference>
<dbReference type="SUPFAM" id="SSF52402">
    <property type="entry name" value="Adenine nucleotide alpha hydrolases-like"/>
    <property type="match status" value="1"/>
</dbReference>
<dbReference type="AlphaFoldDB" id="A0A2U2B7G3"/>
<organism evidence="2 3">
    <name type="scientific">Marinilabilia rubra</name>
    <dbReference type="NCBI Taxonomy" id="2162893"/>
    <lineage>
        <taxon>Bacteria</taxon>
        <taxon>Pseudomonadati</taxon>
        <taxon>Bacteroidota</taxon>
        <taxon>Bacteroidia</taxon>
        <taxon>Marinilabiliales</taxon>
        <taxon>Marinilabiliaceae</taxon>
        <taxon>Marinilabilia</taxon>
    </lineage>
</organism>
<sequence>MIQNPKISSFLEMGYFIDYPKQTINFPDKIEPLDQKGVSQTELFMTVRQKLLKAFDQGFAPGQICVVPLSGGCDSRAILGGLLQFTEASNIMTYTYGSPGSYDYEIGGQVAREIGVENIRIDLNKYRFSVNELIEVSKRMDHQTHMFFHAPLGFVEREFKEAVHWSGFLGDVIAGSHIGGELTKSLDEARERFFVKNQFLKGDDNFYLSDSRQYASECLRYASPDHGFLTFEEPLDMMNRQDKYVAPHVMLNGFEHRAPFNDPALIKFFLGLTAEQKRNQKFFYEFLMWWKPSLFDLPVKGMMGYPLGVAEWKPKMRKKWLKLRHKMGLKKDPNINYFDLSNRFIDDPELKTMVKGQLVDLQRRQILDDFSPLKIWEEHQRRVMDHTQLIQGLFSLEIHLKAGKTL</sequence>
<protein>
    <recommendedName>
        <fullName evidence="1">Asparagine synthetase domain-containing protein</fullName>
    </recommendedName>
</protein>